<accession>A0A067LJU9</accession>
<dbReference type="EMBL" id="KK914250">
    <property type="protein sequence ID" value="KDP44574.1"/>
    <property type="molecule type" value="Genomic_DNA"/>
</dbReference>
<reference evidence="1 2" key="1">
    <citation type="journal article" date="2014" name="PLoS ONE">
        <title>Global Analysis of Gene Expression Profiles in Physic Nut (Jatropha curcas L.) Seedlings Exposed to Salt Stress.</title>
        <authorList>
            <person name="Zhang L."/>
            <person name="Zhang C."/>
            <person name="Wu P."/>
            <person name="Chen Y."/>
            <person name="Li M."/>
            <person name="Jiang H."/>
            <person name="Wu G."/>
        </authorList>
    </citation>
    <scope>NUCLEOTIDE SEQUENCE [LARGE SCALE GENOMIC DNA]</scope>
    <source>
        <strain evidence="2">cv. GZQX0401</strain>
        <tissue evidence="1">Young leaves</tissue>
    </source>
</reference>
<sequence>MAANRYQDDQCKVDYDETSWKIAPLEEVKSTCKERNSFEDGLNLTFLFPDMIVNDDEETKVQLEGALGEILNEHKQKAILVDEEIIETIDLSSSLYIH</sequence>
<name>A0A067LJU9_JATCU</name>
<proteinExistence type="predicted"/>
<evidence type="ECO:0000313" key="2">
    <source>
        <dbReference type="Proteomes" id="UP000027138"/>
    </source>
</evidence>
<protein>
    <submittedName>
        <fullName evidence="1">Uncharacterized protein</fullName>
    </submittedName>
</protein>
<dbReference type="Proteomes" id="UP000027138">
    <property type="component" value="Unassembled WGS sequence"/>
</dbReference>
<keyword evidence="2" id="KW-1185">Reference proteome</keyword>
<gene>
    <name evidence="1" type="ORF">JCGZ_22156</name>
</gene>
<organism evidence="1 2">
    <name type="scientific">Jatropha curcas</name>
    <name type="common">Barbados nut</name>
    <dbReference type="NCBI Taxonomy" id="180498"/>
    <lineage>
        <taxon>Eukaryota</taxon>
        <taxon>Viridiplantae</taxon>
        <taxon>Streptophyta</taxon>
        <taxon>Embryophyta</taxon>
        <taxon>Tracheophyta</taxon>
        <taxon>Spermatophyta</taxon>
        <taxon>Magnoliopsida</taxon>
        <taxon>eudicotyledons</taxon>
        <taxon>Gunneridae</taxon>
        <taxon>Pentapetalae</taxon>
        <taxon>rosids</taxon>
        <taxon>fabids</taxon>
        <taxon>Malpighiales</taxon>
        <taxon>Euphorbiaceae</taxon>
        <taxon>Crotonoideae</taxon>
        <taxon>Jatropheae</taxon>
        <taxon>Jatropha</taxon>
    </lineage>
</organism>
<evidence type="ECO:0000313" key="1">
    <source>
        <dbReference type="EMBL" id="KDP44574.1"/>
    </source>
</evidence>
<dbReference type="AlphaFoldDB" id="A0A067LJU9"/>